<feature type="transmembrane region" description="Helical" evidence="11">
    <location>
        <begin position="153"/>
        <end position="170"/>
    </location>
</feature>
<feature type="transmembrane region" description="Helical" evidence="11">
    <location>
        <begin position="85"/>
        <end position="109"/>
    </location>
</feature>
<dbReference type="FunFam" id="1.20.1250.20:FF:000302">
    <property type="entry name" value="MFS siderochrome iron transporter MirB"/>
    <property type="match status" value="1"/>
</dbReference>
<evidence type="ECO:0000256" key="3">
    <source>
        <dbReference type="ARBA" id="ARBA00022448"/>
    </source>
</evidence>
<evidence type="ECO:0000256" key="8">
    <source>
        <dbReference type="ARBA" id="ARBA00023065"/>
    </source>
</evidence>
<dbReference type="Pfam" id="PF07690">
    <property type="entry name" value="MFS_1"/>
    <property type="match status" value="1"/>
</dbReference>
<feature type="transmembrane region" description="Helical" evidence="11">
    <location>
        <begin position="493"/>
        <end position="517"/>
    </location>
</feature>
<dbReference type="FunFam" id="1.20.1250.20:FF:000284">
    <property type="entry name" value="Siderophore iron transporter mirB"/>
    <property type="match status" value="1"/>
</dbReference>
<comment type="similarity">
    <text evidence="2">Belongs to the major facilitator superfamily.</text>
</comment>
<keyword evidence="9 11" id="KW-0472">Membrane</keyword>
<evidence type="ECO:0000256" key="11">
    <source>
        <dbReference type="SAM" id="Phobius"/>
    </source>
</evidence>
<evidence type="ECO:0000313" key="13">
    <source>
        <dbReference type="EMBL" id="KAI1612471.1"/>
    </source>
</evidence>
<dbReference type="EMBL" id="MU404354">
    <property type="protein sequence ID" value="KAI1612471.1"/>
    <property type="molecule type" value="Genomic_DNA"/>
</dbReference>
<dbReference type="SUPFAM" id="SSF103473">
    <property type="entry name" value="MFS general substrate transporter"/>
    <property type="match status" value="2"/>
</dbReference>
<feature type="transmembrane region" description="Helical" evidence="11">
    <location>
        <begin position="365"/>
        <end position="385"/>
    </location>
</feature>
<evidence type="ECO:0000256" key="1">
    <source>
        <dbReference type="ARBA" id="ARBA00004141"/>
    </source>
</evidence>
<dbReference type="Proteomes" id="UP001203852">
    <property type="component" value="Unassembled WGS sequence"/>
</dbReference>
<dbReference type="GO" id="GO:0010106">
    <property type="term" value="P:cellular response to iron ion starvation"/>
    <property type="evidence" value="ECO:0007669"/>
    <property type="project" value="UniProtKB-ARBA"/>
</dbReference>
<feature type="transmembrane region" description="Helical" evidence="11">
    <location>
        <begin position="571"/>
        <end position="588"/>
    </location>
</feature>
<dbReference type="InterPro" id="IPR020846">
    <property type="entry name" value="MFS_dom"/>
</dbReference>
<dbReference type="InterPro" id="IPR011701">
    <property type="entry name" value="MFS"/>
</dbReference>
<feature type="transmembrane region" description="Helical" evidence="11">
    <location>
        <begin position="456"/>
        <end position="486"/>
    </location>
</feature>
<keyword evidence="6 11" id="KW-1133">Transmembrane helix</keyword>
<feature type="transmembrane region" description="Helical" evidence="11">
    <location>
        <begin position="121"/>
        <end position="141"/>
    </location>
</feature>
<dbReference type="GO" id="GO:0005886">
    <property type="term" value="C:plasma membrane"/>
    <property type="evidence" value="ECO:0007669"/>
    <property type="project" value="TreeGrafter"/>
</dbReference>
<comment type="caution">
    <text evidence="13">The sequence shown here is derived from an EMBL/GenBank/DDBJ whole genome shotgun (WGS) entry which is preliminary data.</text>
</comment>
<dbReference type="Gene3D" id="1.20.1250.20">
    <property type="entry name" value="MFS general substrate transporter like domains"/>
    <property type="match status" value="2"/>
</dbReference>
<keyword evidence="8" id="KW-0406">Ion transport</keyword>
<comment type="subcellular location">
    <subcellularLocation>
        <location evidence="1">Membrane</location>
        <topology evidence="1">Multi-pass membrane protein</topology>
    </subcellularLocation>
</comment>
<evidence type="ECO:0000256" key="9">
    <source>
        <dbReference type="ARBA" id="ARBA00023136"/>
    </source>
</evidence>
<evidence type="ECO:0000313" key="14">
    <source>
        <dbReference type="Proteomes" id="UP001203852"/>
    </source>
</evidence>
<accession>A0AAN6ICJ4</accession>
<gene>
    <name evidence="13" type="ORF">EDD36DRAFT_237902</name>
</gene>
<organism evidence="13 14">
    <name type="scientific">Exophiala viscosa</name>
    <dbReference type="NCBI Taxonomy" id="2486360"/>
    <lineage>
        <taxon>Eukaryota</taxon>
        <taxon>Fungi</taxon>
        <taxon>Dikarya</taxon>
        <taxon>Ascomycota</taxon>
        <taxon>Pezizomycotina</taxon>
        <taxon>Eurotiomycetes</taxon>
        <taxon>Chaetothyriomycetidae</taxon>
        <taxon>Chaetothyriales</taxon>
        <taxon>Herpotrichiellaceae</taxon>
        <taxon>Exophiala</taxon>
    </lineage>
</organism>
<dbReference type="InterPro" id="IPR036259">
    <property type="entry name" value="MFS_trans_sf"/>
</dbReference>
<keyword evidence="7" id="KW-0408">Iron</keyword>
<evidence type="ECO:0000259" key="12">
    <source>
        <dbReference type="PROSITE" id="PS50850"/>
    </source>
</evidence>
<evidence type="ECO:0000256" key="2">
    <source>
        <dbReference type="ARBA" id="ARBA00008335"/>
    </source>
</evidence>
<feature type="region of interest" description="Disordered" evidence="10">
    <location>
        <begin position="25"/>
        <end position="59"/>
    </location>
</feature>
<feature type="transmembrane region" description="Helical" evidence="11">
    <location>
        <begin position="405"/>
        <end position="424"/>
    </location>
</feature>
<feature type="transmembrane region" description="Helical" evidence="11">
    <location>
        <begin position="294"/>
        <end position="315"/>
    </location>
</feature>
<dbReference type="PANTHER" id="PTHR23501:SF50">
    <property type="entry name" value="MFS SIDEROCHROME IRON TRANSPORTER MIRB (AFU_ORTHOLOGUE AFUA_3G03640)-RELATED"/>
    <property type="match status" value="1"/>
</dbReference>
<sequence length="605" mass="66191">MALLHKLHLIVAGKTLDEARVVQPDEDPNAPAALTGASHDKETRTGLPETTTEVASQEEKIPAQDAQVGVQKIEAVTLTWSKKSLAAILILIWLLTLVNGFKVTVVYSLSPFATSSFQSHSLLTVIDIVANAMTAAVYIPMAKMLDVWGRAESFLLMMAFCLLGLILMATSHNLSTFCAAQVFYSVGFGGLNYTWDVLAADVTNLRNRGLAFAFTSSPALITAFAGSRAAAGFYNNVSWRWGIGCWAIIFPFVALPLYGVLKYNLHKAEKQGIFVEESSGRTWLQTIWYIIREFDLPGVILFAGGFTVFLLPFTLATTAPHGWQTGYIIAMIVVGFVVLVIFVLYQTYVAPNPFLKHRFLTDRTVLGACLLDMTYQISYYCYASYLTSFLMVVNNLTVAQAGYVGNTFSAVAFVFLFLAGYLIRRTGTFRWLLFICVPLYIFALGLMIHFRQPNGYIGYIVMCEVFFSAAGSVFILCVQLAVLAAVDHQHVAAVLALLFVSGTTGGAIGSAVSGAVWTNTFEKALEKHLPASALPDLLTIYESLAVQLSYPVGSAERLGIQKAYGYAQTRMLAAGTAIMVLGFVWVAMMRDLNVKKMSQTRGNVL</sequence>
<feature type="domain" description="Major facilitator superfamily (MFS) profile" evidence="12">
    <location>
        <begin position="88"/>
        <end position="592"/>
    </location>
</feature>
<dbReference type="GO" id="GO:0022857">
    <property type="term" value="F:transmembrane transporter activity"/>
    <property type="evidence" value="ECO:0007669"/>
    <property type="project" value="InterPro"/>
</dbReference>
<reference evidence="13" key="1">
    <citation type="journal article" date="2022" name="bioRxiv">
        <title>Deciphering the potential niche of two novel black yeast fungi from a biological soil crust based on their genomes, phenotypes, and melanin regulation.</title>
        <authorList>
            <consortium name="DOE Joint Genome Institute"/>
            <person name="Carr E.C."/>
            <person name="Barton Q."/>
            <person name="Grambo S."/>
            <person name="Sullivan M."/>
            <person name="Renfro C.M."/>
            <person name="Kuo A."/>
            <person name="Pangilinan J."/>
            <person name="Lipzen A."/>
            <person name="Keymanesh K."/>
            <person name="Savage E."/>
            <person name="Barry K."/>
            <person name="Grigoriev I.V."/>
            <person name="Riekhof W.R."/>
            <person name="Harris S.S."/>
        </authorList>
    </citation>
    <scope>NUCLEOTIDE SEQUENCE</scope>
    <source>
        <strain evidence="13">JF 03-4F</strain>
    </source>
</reference>
<evidence type="ECO:0000256" key="6">
    <source>
        <dbReference type="ARBA" id="ARBA00022989"/>
    </source>
</evidence>
<dbReference type="PROSITE" id="PS50850">
    <property type="entry name" value="MFS"/>
    <property type="match status" value="1"/>
</dbReference>
<name>A0AAN6ICJ4_9EURO</name>
<dbReference type="AlphaFoldDB" id="A0AAN6ICJ4"/>
<dbReference type="PANTHER" id="PTHR23501">
    <property type="entry name" value="MAJOR FACILITATOR SUPERFAMILY"/>
    <property type="match status" value="1"/>
</dbReference>
<evidence type="ECO:0000256" key="7">
    <source>
        <dbReference type="ARBA" id="ARBA00023004"/>
    </source>
</evidence>
<feature type="transmembrane region" description="Helical" evidence="11">
    <location>
        <begin position="182"/>
        <end position="198"/>
    </location>
</feature>
<protein>
    <submittedName>
        <fullName evidence="13">Siderochrome-iron transporter MirB</fullName>
    </submittedName>
</protein>
<feature type="transmembrane region" description="Helical" evidence="11">
    <location>
        <begin position="327"/>
        <end position="345"/>
    </location>
</feature>
<keyword evidence="5 11" id="KW-0812">Transmembrane</keyword>
<evidence type="ECO:0000256" key="5">
    <source>
        <dbReference type="ARBA" id="ARBA00022692"/>
    </source>
</evidence>
<proteinExistence type="inferred from homology"/>
<evidence type="ECO:0000256" key="10">
    <source>
        <dbReference type="SAM" id="MobiDB-lite"/>
    </source>
</evidence>
<feature type="transmembrane region" description="Helical" evidence="11">
    <location>
        <begin position="210"/>
        <end position="233"/>
    </location>
</feature>
<keyword evidence="3" id="KW-0813">Transport</keyword>
<feature type="transmembrane region" description="Helical" evidence="11">
    <location>
        <begin position="239"/>
        <end position="261"/>
    </location>
</feature>
<feature type="transmembrane region" description="Helical" evidence="11">
    <location>
        <begin position="431"/>
        <end position="450"/>
    </location>
</feature>
<keyword evidence="4" id="KW-0410">Iron transport</keyword>
<evidence type="ECO:0000256" key="4">
    <source>
        <dbReference type="ARBA" id="ARBA00022496"/>
    </source>
</evidence>
<keyword evidence="14" id="KW-1185">Reference proteome</keyword>
<dbReference type="GO" id="GO:0006826">
    <property type="term" value="P:iron ion transport"/>
    <property type="evidence" value="ECO:0007669"/>
    <property type="project" value="UniProtKB-KW"/>
</dbReference>